<dbReference type="EMBL" id="AM431318">
    <property type="protein sequence ID" value="CAN75879.1"/>
    <property type="molecule type" value="Genomic_DNA"/>
</dbReference>
<feature type="compositionally biased region" description="Polar residues" evidence="5">
    <location>
        <begin position="108"/>
        <end position="128"/>
    </location>
</feature>
<sequence>MNTKKIDVVQNQNTGSFNCYSGKGIFSRQPWKMGFCFQPDQLPASEGGSTQQIINLGSTPTTIAGHFGCPAASAFYATEFYMGFPECDSYPADSVTSSYPSSKFDPAGSQSKDTQNLPSCENQNSTRTPYRNSQVCDILFIKSDVEDAQPYRILRENQNQRIEPSSRFQLRRQPANPSHNTTSFASNKTRIRWTQDLHKRFVESVNCLGGAEKATPKGILKLMGSEGLTIFHVKSHLQRSAIIVFQKYRIARHQPGSTEENSEKRTCADVITKFDPETGLRIAEGLRLQLEVQRHLHEQLEHSAQNDKKLNSLKGGKPGNSCPRPAHRVRSRRDQARLVICQADEGEADKNAVEFIALNNTDWPFSNYELQIGQAVDKSALIHVRPLLLGSSVFFYLFFWLAICHRPRFPTWWHVCVATTLGKNQGTRSSLKQPPMASRRYQAEEIDQFSRLLKMMRRQAGGNLIMNDIKRLERLERLVMVAIWCIQEDPALRPAMKKVILTLEGVVEVFVPPRPLGIFVGSS</sequence>
<dbReference type="GO" id="GO:0003677">
    <property type="term" value="F:DNA binding"/>
    <property type="evidence" value="ECO:0007669"/>
    <property type="project" value="InterPro"/>
</dbReference>
<dbReference type="AlphaFoldDB" id="A5AP94"/>
<feature type="region of interest" description="Disordered" evidence="5">
    <location>
        <begin position="301"/>
        <end position="328"/>
    </location>
</feature>
<comment type="subcellular location">
    <subcellularLocation>
        <location evidence="1">Nucleus</location>
    </subcellularLocation>
</comment>
<dbReference type="SUPFAM" id="SSF46689">
    <property type="entry name" value="Homeodomain-like"/>
    <property type="match status" value="1"/>
</dbReference>
<keyword evidence="6" id="KW-0812">Transmembrane</keyword>
<reference evidence="7" key="1">
    <citation type="journal article" date="2007" name="PLoS ONE">
        <title>The first genome sequence of an elite grapevine cultivar (Pinot noir Vitis vinifera L.): coping with a highly heterozygous genome.</title>
        <authorList>
            <person name="Velasco R."/>
            <person name="Zharkikh A."/>
            <person name="Troggio M."/>
            <person name="Cartwright D.A."/>
            <person name="Cestaro A."/>
            <person name="Pruss D."/>
            <person name="Pindo M."/>
            <person name="FitzGerald L.M."/>
            <person name="Vezzulli S."/>
            <person name="Reid J."/>
            <person name="Malacarne G."/>
            <person name="Iliev D."/>
            <person name="Coppola G."/>
            <person name="Wardell B."/>
            <person name="Micheletti D."/>
            <person name="Macalma T."/>
            <person name="Facci M."/>
            <person name="Mitchell J.T."/>
            <person name="Perazzolli M."/>
            <person name="Eldredge G."/>
            <person name="Gatto P."/>
            <person name="Oyzerski R."/>
            <person name="Moretto M."/>
            <person name="Gutin N."/>
            <person name="Stefanini M."/>
            <person name="Chen Y."/>
            <person name="Segala C."/>
            <person name="Davenport C."/>
            <person name="Dematte L."/>
            <person name="Mraz A."/>
            <person name="Battilana J."/>
            <person name="Stormo K."/>
            <person name="Costa F."/>
            <person name="Tao Q."/>
            <person name="Si-Ammour A."/>
            <person name="Harkins T."/>
            <person name="Lackey A."/>
            <person name="Perbost C."/>
            <person name="Taillon B."/>
            <person name="Stella A."/>
            <person name="Solovyev V."/>
            <person name="Fawcett J.A."/>
            <person name="Sterck L."/>
            <person name="Vandepoele K."/>
            <person name="Grando S.M."/>
            <person name="Toppo S."/>
            <person name="Moser C."/>
            <person name="Lanchbury J."/>
            <person name="Bogden R."/>
            <person name="Skolnick M."/>
            <person name="Sgaramella V."/>
            <person name="Bhatnagar S.K."/>
            <person name="Fontana P."/>
            <person name="Gutin A."/>
            <person name="Van de Peer Y."/>
            <person name="Salamini F."/>
            <person name="Viola R."/>
        </authorList>
    </citation>
    <scope>NUCLEOTIDE SEQUENCE</scope>
</reference>
<proteinExistence type="predicted"/>
<dbReference type="NCBIfam" id="TIGR01557">
    <property type="entry name" value="myb_SHAQKYF"/>
    <property type="match status" value="1"/>
</dbReference>
<evidence type="ECO:0008006" key="8">
    <source>
        <dbReference type="Google" id="ProtNLM"/>
    </source>
</evidence>
<dbReference type="GO" id="GO:0003700">
    <property type="term" value="F:DNA-binding transcription factor activity"/>
    <property type="evidence" value="ECO:0007669"/>
    <property type="project" value="InterPro"/>
</dbReference>
<evidence type="ECO:0000256" key="6">
    <source>
        <dbReference type="SAM" id="Phobius"/>
    </source>
</evidence>
<organism evidence="7">
    <name type="scientific">Vitis vinifera</name>
    <name type="common">Grape</name>
    <dbReference type="NCBI Taxonomy" id="29760"/>
    <lineage>
        <taxon>Eukaryota</taxon>
        <taxon>Viridiplantae</taxon>
        <taxon>Streptophyta</taxon>
        <taxon>Embryophyta</taxon>
        <taxon>Tracheophyta</taxon>
        <taxon>Spermatophyta</taxon>
        <taxon>Magnoliopsida</taxon>
        <taxon>eudicotyledons</taxon>
        <taxon>Gunneridae</taxon>
        <taxon>Pentapetalae</taxon>
        <taxon>rosids</taxon>
        <taxon>Vitales</taxon>
        <taxon>Vitaceae</taxon>
        <taxon>Viteae</taxon>
        <taxon>Vitis</taxon>
    </lineage>
</organism>
<dbReference type="GO" id="GO:0005634">
    <property type="term" value="C:nucleus"/>
    <property type="evidence" value="ECO:0007669"/>
    <property type="project" value="UniProtKB-SubCell"/>
</dbReference>
<keyword evidence="4" id="KW-0539">Nucleus</keyword>
<dbReference type="PANTHER" id="PTHR31499:SF80">
    <property type="entry name" value="HTH MYB-TYPE DOMAIN-CONTAINING PROTEIN"/>
    <property type="match status" value="1"/>
</dbReference>
<feature type="region of interest" description="Disordered" evidence="5">
    <location>
        <begin position="160"/>
        <end position="183"/>
    </location>
</feature>
<keyword evidence="3" id="KW-0804">Transcription</keyword>
<dbReference type="Gene3D" id="1.10.10.60">
    <property type="entry name" value="Homeodomain-like"/>
    <property type="match status" value="1"/>
</dbReference>
<feature type="compositionally biased region" description="Basic and acidic residues" evidence="5">
    <location>
        <begin position="301"/>
        <end position="310"/>
    </location>
</feature>
<feature type="transmembrane region" description="Helical" evidence="6">
    <location>
        <begin position="387"/>
        <end position="404"/>
    </location>
</feature>
<evidence type="ECO:0000256" key="2">
    <source>
        <dbReference type="ARBA" id="ARBA00023015"/>
    </source>
</evidence>
<evidence type="ECO:0000256" key="4">
    <source>
        <dbReference type="ARBA" id="ARBA00023242"/>
    </source>
</evidence>
<evidence type="ECO:0000256" key="5">
    <source>
        <dbReference type="SAM" id="MobiDB-lite"/>
    </source>
</evidence>
<evidence type="ECO:0000256" key="1">
    <source>
        <dbReference type="ARBA" id="ARBA00004123"/>
    </source>
</evidence>
<dbReference type="InterPro" id="IPR006447">
    <property type="entry name" value="Myb_dom_plants"/>
</dbReference>
<protein>
    <recommendedName>
        <fullName evidence="8">HTH myb-type domain-containing protein</fullName>
    </recommendedName>
</protein>
<accession>A5AP94</accession>
<dbReference type="InterPro" id="IPR046955">
    <property type="entry name" value="PHR1-like"/>
</dbReference>
<keyword evidence="2" id="KW-0805">Transcription regulation</keyword>
<feature type="region of interest" description="Disordered" evidence="5">
    <location>
        <begin position="98"/>
        <end position="128"/>
    </location>
</feature>
<keyword evidence="6" id="KW-1133">Transmembrane helix</keyword>
<name>A5AP94_VITVI</name>
<evidence type="ECO:0000256" key="3">
    <source>
        <dbReference type="ARBA" id="ARBA00023163"/>
    </source>
</evidence>
<keyword evidence="6" id="KW-0472">Membrane</keyword>
<dbReference type="InterPro" id="IPR009057">
    <property type="entry name" value="Homeodomain-like_sf"/>
</dbReference>
<gene>
    <name evidence="7" type="ORF">VITISV_024452</name>
</gene>
<evidence type="ECO:0000313" key="7">
    <source>
        <dbReference type="EMBL" id="CAN75879.1"/>
    </source>
</evidence>
<dbReference type="PANTHER" id="PTHR31499">
    <property type="entry name" value="MYB FAMILY TRANSCRIPTION FACTOR PHL11"/>
    <property type="match status" value="1"/>
</dbReference>